<keyword evidence="10" id="KW-0449">Lipoprotein</keyword>
<keyword evidence="8" id="KW-0564">Palmitate</keyword>
<dbReference type="PANTHER" id="PTHR47766">
    <property type="entry name" value="PROTEIN EFR3"/>
    <property type="match status" value="1"/>
</dbReference>
<comment type="subcellular location">
    <subcellularLocation>
        <location evidence="1">Membrane</location>
        <topology evidence="1">Peripheral membrane protein</topology>
    </subcellularLocation>
</comment>
<dbReference type="GO" id="GO:0072659">
    <property type="term" value="P:protein localization to plasma membrane"/>
    <property type="evidence" value="ECO:0007669"/>
    <property type="project" value="InterPro"/>
</dbReference>
<evidence type="ECO:0000256" key="6">
    <source>
        <dbReference type="ARBA" id="ARBA00022481"/>
    </source>
</evidence>
<keyword evidence="6" id="KW-0488">Methylation</keyword>
<evidence type="ECO:0000256" key="8">
    <source>
        <dbReference type="ARBA" id="ARBA00023139"/>
    </source>
</evidence>
<feature type="region of interest" description="Disordered" evidence="12">
    <location>
        <begin position="1002"/>
        <end position="1093"/>
    </location>
</feature>
<protein>
    <recommendedName>
        <fullName evidence="5">Guanine nucleotide-binding protein subunit gamma</fullName>
    </recommendedName>
</protein>
<evidence type="ECO:0000256" key="3">
    <source>
        <dbReference type="ARBA" id="ARBA00010216"/>
    </source>
</evidence>
<dbReference type="Pfam" id="PF00631">
    <property type="entry name" value="G-gamma"/>
    <property type="match status" value="1"/>
</dbReference>
<evidence type="ECO:0000256" key="9">
    <source>
        <dbReference type="ARBA" id="ARBA00023224"/>
    </source>
</evidence>
<dbReference type="Gene3D" id="4.10.260.10">
    <property type="entry name" value="Transducin (heterotrimeric G protein), gamma chain"/>
    <property type="match status" value="1"/>
</dbReference>
<evidence type="ECO:0000256" key="2">
    <source>
        <dbReference type="ARBA" id="ARBA00007431"/>
    </source>
</evidence>
<keyword evidence="9" id="KW-0807">Transducer</keyword>
<feature type="compositionally biased region" description="Basic and acidic residues" evidence="12">
    <location>
        <begin position="1065"/>
        <end position="1074"/>
    </location>
</feature>
<organism evidence="15 16">
    <name type="scientific">Coemansia erecta</name>
    <dbReference type="NCBI Taxonomy" id="147472"/>
    <lineage>
        <taxon>Eukaryota</taxon>
        <taxon>Fungi</taxon>
        <taxon>Fungi incertae sedis</taxon>
        <taxon>Zoopagomycota</taxon>
        <taxon>Kickxellomycotina</taxon>
        <taxon>Kickxellomycetes</taxon>
        <taxon>Kickxellales</taxon>
        <taxon>Kickxellaceae</taxon>
        <taxon>Coemansia</taxon>
    </lineage>
</organism>
<name>A0A9W7XZL6_9FUNG</name>
<evidence type="ECO:0000256" key="5">
    <source>
        <dbReference type="ARBA" id="ARBA00016111"/>
    </source>
</evidence>
<dbReference type="Proteomes" id="UP001149813">
    <property type="component" value="Unassembled WGS sequence"/>
</dbReference>
<feature type="domain" description="G protein gamma" evidence="13">
    <location>
        <begin position="6"/>
        <end position="71"/>
    </location>
</feature>
<reference evidence="15" key="1">
    <citation type="submission" date="2022-07" db="EMBL/GenBank/DDBJ databases">
        <title>Phylogenomic reconstructions and comparative analyses of Kickxellomycotina fungi.</title>
        <authorList>
            <person name="Reynolds N.K."/>
            <person name="Stajich J.E."/>
            <person name="Barry K."/>
            <person name="Grigoriev I.V."/>
            <person name="Crous P."/>
            <person name="Smith M.E."/>
        </authorList>
    </citation>
    <scope>NUCLEOTIDE SEQUENCE</scope>
    <source>
        <strain evidence="15">NBRC 32514</strain>
    </source>
</reference>
<comment type="similarity">
    <text evidence="3">Belongs to the EFR3 family.</text>
</comment>
<gene>
    <name evidence="15" type="primary">EFR3</name>
    <name evidence="15" type="ORF">LPJ53_001673</name>
</gene>
<dbReference type="GO" id="GO:0007186">
    <property type="term" value="P:G protein-coupled receptor signaling pathway"/>
    <property type="evidence" value="ECO:0007669"/>
    <property type="project" value="InterPro"/>
</dbReference>
<dbReference type="EMBL" id="JANBOJ010000044">
    <property type="protein sequence ID" value="KAJ1724036.1"/>
    <property type="molecule type" value="Genomic_DNA"/>
</dbReference>
<evidence type="ECO:0000256" key="10">
    <source>
        <dbReference type="ARBA" id="ARBA00023288"/>
    </source>
</evidence>
<feature type="compositionally biased region" description="Basic and acidic residues" evidence="12">
    <location>
        <begin position="1002"/>
        <end position="1012"/>
    </location>
</feature>
<evidence type="ECO:0000259" key="14">
    <source>
        <dbReference type="SMART" id="SM01224"/>
    </source>
</evidence>
<feature type="compositionally biased region" description="Low complexity" evidence="12">
    <location>
        <begin position="91"/>
        <end position="114"/>
    </location>
</feature>
<feature type="domain" description="G protein gamma" evidence="14">
    <location>
        <begin position="5"/>
        <end position="71"/>
    </location>
</feature>
<accession>A0A9W7XZL6</accession>
<sequence>MSSVLDHKLRKIIEHNNRMKEQLELPRIPVSQASESLISYTQNTKDYLLPSIWGPPSQDPFANQPSGNTMQQQPLVNPVAGALFDRPSPHPQLQQLQSQSQTLLQSLPQTPGTTSLALGVPKRTRTRTARAMRRMLGCILYPCLTCLRPQLSTSTHPPSDFILFHPILRRYVKHATLIERCFPPEKSGETTPNSNELSYLVYYAQSKPAKLTKVGAYLSKRIARDTQKLKRTEVLISLRIYDALLDSCGRDLHFFARDVLGSLDTVLAASDFELSKAATHTFALFCRCHTGATLAIDRELRQLYTRLVKRFASQAHIKTDDQSASSKRKAALGLCAIQAIAESQATYAAESYYELPRIVKAITSRITSTTAAQESAAAVAIEHQIASIATATESASPNDQQLVSWAWRCLETLVQRSHGQHSRIIISEIFRYLDSHLKWQPTKLCVDVVTTVISRLQTQDQNMVIVETLAFLTDGTLSSHLYLEAGPRRENSMLSSVDRDQPVADDASSSAKALSRRACIIRILESMFCQPYVLVGISVMEALNVLVSFLLETVAGDAPVAPDYSVFVSALPTATEQSSASDAGLDRISGPLVDYYHLLSAIGGLATHHYYSSQLIDMVGYLVSQMGLADDKDVPVGRRQWLLQALYMVMCSTSSTGTTETGSANEQVQPASASLPLDTFAPLFTLLTHDCWELRAQAADCIVAILRYNSSDALDPSWTRDSSPALVDAIYQKLALYLSNCHQVQPLALRSASYAALAAILREMLGLQGDDGAQSAIWVVDQNIPSQENPSWVSLLAMVWERVASIVSNTSFERHVSVASRDARDSDCWDATIEDVCMKGVRIMAIDTDSDELNARLAVSPLSNTADAGTQIRARDVVRKLGVKAALECLGHDALAAYAGVKAERSKLKRDATSLLLVDRILCGSGFEDSVADSDTGSGGGGGADNAVFSPTSAIEHINEIRARVSIDWEAQMQHRESSSMPQINLDHLRAALRDGLAMRSSDHVDGIDRNPRARGGMGVRSISRGQTSDARKPSNTYSTSVSSVGLQAPPKARTISDSSDEDSDTRQQPHSSDDEIIASSVNKSKQDPPMDIDGFELDMTDANGQPISDEIRDLLASIDDGETPLPRIATGYSAAKHNGLFGQIDDTSCSSAVSTPVVNHVN</sequence>
<dbReference type="InterPro" id="IPR016024">
    <property type="entry name" value="ARM-type_fold"/>
</dbReference>
<comment type="caution">
    <text evidence="15">The sequence shown here is derived from an EMBL/GenBank/DDBJ whole genome shotgun (WGS) entry which is preliminary data.</text>
</comment>
<dbReference type="InterPro" id="IPR049150">
    <property type="entry name" value="EFR3_HEAT-like_rpt"/>
</dbReference>
<dbReference type="InterPro" id="IPR039786">
    <property type="entry name" value="EFR3"/>
</dbReference>
<dbReference type="InterPro" id="IPR036284">
    <property type="entry name" value="GGL_sf"/>
</dbReference>
<dbReference type="SMART" id="SM01224">
    <property type="entry name" value="G_gamma"/>
    <property type="match status" value="1"/>
</dbReference>
<dbReference type="GO" id="GO:0016020">
    <property type="term" value="C:membrane"/>
    <property type="evidence" value="ECO:0007669"/>
    <property type="project" value="UniProtKB-SubCell"/>
</dbReference>
<evidence type="ECO:0000256" key="4">
    <source>
        <dbReference type="ARBA" id="ARBA00011581"/>
    </source>
</evidence>
<evidence type="ECO:0000256" key="1">
    <source>
        <dbReference type="ARBA" id="ARBA00004170"/>
    </source>
</evidence>
<dbReference type="OrthoDB" id="19232at2759"/>
<evidence type="ECO:0000313" key="15">
    <source>
        <dbReference type="EMBL" id="KAJ1724036.1"/>
    </source>
</evidence>
<keyword evidence="11" id="KW-0636">Prenylation</keyword>
<keyword evidence="16" id="KW-1185">Reference proteome</keyword>
<dbReference type="SUPFAM" id="SSF48371">
    <property type="entry name" value="ARM repeat"/>
    <property type="match status" value="1"/>
</dbReference>
<dbReference type="InterPro" id="IPR015898">
    <property type="entry name" value="G-protein_gamma-like_dom"/>
</dbReference>
<dbReference type="Pfam" id="PF21072">
    <property type="entry name" value="EFR3"/>
    <property type="match status" value="1"/>
</dbReference>
<keyword evidence="7" id="KW-0472">Membrane</keyword>
<comment type="subunit">
    <text evidence="4">G proteins are composed of 3 units, alpha, beta and gamma.</text>
</comment>
<evidence type="ECO:0000256" key="7">
    <source>
        <dbReference type="ARBA" id="ARBA00023136"/>
    </source>
</evidence>
<proteinExistence type="inferred from homology"/>
<dbReference type="SUPFAM" id="SSF48670">
    <property type="entry name" value="Transducin (heterotrimeric G protein), gamma chain"/>
    <property type="match status" value="1"/>
</dbReference>
<evidence type="ECO:0000259" key="13">
    <source>
        <dbReference type="SMART" id="SM00224"/>
    </source>
</evidence>
<dbReference type="AlphaFoldDB" id="A0A9W7XZL6"/>
<evidence type="ECO:0000313" key="16">
    <source>
        <dbReference type="Proteomes" id="UP001149813"/>
    </source>
</evidence>
<feature type="compositionally biased region" description="Polar residues" evidence="12">
    <location>
        <begin position="1024"/>
        <end position="1046"/>
    </location>
</feature>
<comment type="similarity">
    <text evidence="2">Belongs to the G protein gamma family.</text>
</comment>
<evidence type="ECO:0000256" key="12">
    <source>
        <dbReference type="SAM" id="MobiDB-lite"/>
    </source>
</evidence>
<dbReference type="PANTHER" id="PTHR47766:SF1">
    <property type="entry name" value="PROTEIN EFR3"/>
    <property type="match status" value="1"/>
</dbReference>
<feature type="region of interest" description="Disordered" evidence="12">
    <location>
        <begin position="86"/>
        <end position="125"/>
    </location>
</feature>
<dbReference type="FunFam" id="4.10.260.10:FF:000003">
    <property type="entry name" value="G-protein complex gamma subunit Ste18/GpgA"/>
    <property type="match status" value="1"/>
</dbReference>
<evidence type="ECO:0000256" key="11">
    <source>
        <dbReference type="ARBA" id="ARBA00023289"/>
    </source>
</evidence>
<dbReference type="SMART" id="SM00224">
    <property type="entry name" value="GGL"/>
    <property type="match status" value="1"/>
</dbReference>